<keyword evidence="9" id="KW-1185">Reference proteome</keyword>
<dbReference type="PANTHER" id="PTHR11660:SF57">
    <property type="entry name" value="SOLUTE CARRIER FAMILY 40 MEMBER"/>
    <property type="match status" value="1"/>
</dbReference>
<evidence type="ECO:0000313" key="9">
    <source>
        <dbReference type="Proteomes" id="UP000829196"/>
    </source>
</evidence>
<name>A0A8T3AMD0_DENNO</name>
<evidence type="ECO:0000313" key="8">
    <source>
        <dbReference type="EMBL" id="KAI0497270.1"/>
    </source>
</evidence>
<evidence type="ECO:0000256" key="2">
    <source>
        <dbReference type="ARBA" id="ARBA00006279"/>
    </source>
</evidence>
<dbReference type="Gene3D" id="1.20.1250.20">
    <property type="entry name" value="MFS general substrate transporter like domains"/>
    <property type="match status" value="1"/>
</dbReference>
<feature type="transmembrane region" description="Helical" evidence="7">
    <location>
        <begin position="138"/>
        <end position="160"/>
    </location>
</feature>
<keyword evidence="4 7" id="KW-0812">Transmembrane</keyword>
<feature type="transmembrane region" description="Helical" evidence="7">
    <location>
        <begin position="372"/>
        <end position="396"/>
    </location>
</feature>
<gene>
    <name evidence="8" type="ORF">KFK09_020493</name>
</gene>
<evidence type="ECO:0000256" key="7">
    <source>
        <dbReference type="RuleBase" id="RU365065"/>
    </source>
</evidence>
<evidence type="ECO:0000256" key="3">
    <source>
        <dbReference type="ARBA" id="ARBA00022448"/>
    </source>
</evidence>
<proteinExistence type="inferred from homology"/>
<organism evidence="8 9">
    <name type="scientific">Dendrobium nobile</name>
    <name type="common">Orchid</name>
    <dbReference type="NCBI Taxonomy" id="94219"/>
    <lineage>
        <taxon>Eukaryota</taxon>
        <taxon>Viridiplantae</taxon>
        <taxon>Streptophyta</taxon>
        <taxon>Embryophyta</taxon>
        <taxon>Tracheophyta</taxon>
        <taxon>Spermatophyta</taxon>
        <taxon>Magnoliopsida</taxon>
        <taxon>Liliopsida</taxon>
        <taxon>Asparagales</taxon>
        <taxon>Orchidaceae</taxon>
        <taxon>Epidendroideae</taxon>
        <taxon>Malaxideae</taxon>
        <taxon>Dendrobiinae</taxon>
        <taxon>Dendrobium</taxon>
    </lineage>
</organism>
<feature type="transmembrane region" description="Helical" evidence="7">
    <location>
        <begin position="340"/>
        <end position="360"/>
    </location>
</feature>
<protein>
    <recommendedName>
        <fullName evidence="7">Solute carrier family 40 member</fullName>
    </recommendedName>
</protein>
<dbReference type="InterPro" id="IPR009716">
    <property type="entry name" value="Ferroportin-1"/>
</dbReference>
<comment type="caution">
    <text evidence="7">Lacks conserved residue(s) required for the propagation of feature annotation.</text>
</comment>
<sequence>MVNPWRRLSVAEQSLPRLGFSLVAISSSNNLSQGREERGDESEEHFVEEKQLLLGESSQQSAIDPSLLRRMYVGHFLSRWGARMWEFSVALYMINIWPDSLLFTAIYGVVEAASTTLFGPVVGTWIEKIAYKQVLRMWLLIRSLSFLSAGGAVTALLVYFGPASHKSVPFVALLVITNISGAISVLSTLAGTILIERDWVVVISNGQLPEVLVRMNSIIRRIDLICKLFAPVLTGFIISFVSLVASAVILALWNVLSVWLEYWLWITVYNGFPALSENKQSRKIEVFSNDSLGARIVELSNTSREGTLEQERTNWKRKITERLSKLLSFDAWIVYFNQDVVLPGVALALLYFSVLSFGTLMTATLEWKGIPAYVIGIARGISAIIGIMATVVYPIVHSRISTLRTGLWSIWTQWCFLLACLASIWINSSITSAWMLMSGVAASRLGLWMFDLGVMQLMQDQVSEADRCIVGGVQSSLQSMLDLLTCIMGMVVSDPRDFGQLVILSFIIVSSAAILYTFHCYRVRKHLLHLDKILAKINWLVNSF</sequence>
<keyword evidence="6 7" id="KW-0472">Membrane</keyword>
<evidence type="ECO:0000256" key="5">
    <source>
        <dbReference type="ARBA" id="ARBA00022989"/>
    </source>
</evidence>
<feature type="transmembrane region" description="Helical" evidence="7">
    <location>
        <begin position="104"/>
        <end position="126"/>
    </location>
</feature>
<feature type="transmembrane region" description="Helical" evidence="7">
    <location>
        <begin position="224"/>
        <end position="253"/>
    </location>
</feature>
<dbReference type="SUPFAM" id="SSF103473">
    <property type="entry name" value="MFS general substrate transporter"/>
    <property type="match status" value="1"/>
</dbReference>
<keyword evidence="7" id="KW-0406">Ion transport</keyword>
<evidence type="ECO:0000256" key="6">
    <source>
        <dbReference type="ARBA" id="ARBA00023136"/>
    </source>
</evidence>
<evidence type="ECO:0000256" key="1">
    <source>
        <dbReference type="ARBA" id="ARBA00004141"/>
    </source>
</evidence>
<comment type="caution">
    <text evidence="8">The sequence shown here is derived from an EMBL/GenBank/DDBJ whole genome shotgun (WGS) entry which is preliminary data.</text>
</comment>
<dbReference type="PANTHER" id="PTHR11660">
    <property type="entry name" value="SOLUTE CARRIER FAMILY 40 MEMBER"/>
    <property type="match status" value="1"/>
</dbReference>
<dbReference type="SMR" id="A0A8T3AMD0"/>
<dbReference type="Proteomes" id="UP000829196">
    <property type="component" value="Unassembled WGS sequence"/>
</dbReference>
<dbReference type="InterPro" id="IPR036259">
    <property type="entry name" value="MFS_trans_sf"/>
</dbReference>
<dbReference type="CDD" id="cd17480">
    <property type="entry name" value="MFS_SLC40A1_like"/>
    <property type="match status" value="1"/>
</dbReference>
<dbReference type="Pfam" id="PF06963">
    <property type="entry name" value="FPN1"/>
    <property type="match status" value="1"/>
</dbReference>
<keyword evidence="3 7" id="KW-0813">Transport</keyword>
<dbReference type="OrthoDB" id="648861at2759"/>
<reference evidence="8" key="1">
    <citation type="journal article" date="2022" name="Front. Genet.">
        <title>Chromosome-Scale Assembly of the Dendrobium nobile Genome Provides Insights Into the Molecular Mechanism of the Biosynthesis of the Medicinal Active Ingredient of Dendrobium.</title>
        <authorList>
            <person name="Xu Q."/>
            <person name="Niu S.-C."/>
            <person name="Li K.-L."/>
            <person name="Zheng P.-J."/>
            <person name="Zhang X.-J."/>
            <person name="Jia Y."/>
            <person name="Liu Y."/>
            <person name="Niu Y.-X."/>
            <person name="Yu L.-H."/>
            <person name="Chen D.-F."/>
            <person name="Zhang G.-Q."/>
        </authorList>
    </citation>
    <scope>NUCLEOTIDE SEQUENCE</scope>
    <source>
        <tissue evidence="8">Leaf</tissue>
    </source>
</reference>
<comment type="function">
    <text evidence="7">May be involved in iron transport and iron homeostasis.</text>
</comment>
<comment type="similarity">
    <text evidence="2 7">Belongs to the ferroportin (FP) (TC 2.A.100) family. SLC40A subfamily.</text>
</comment>
<dbReference type="AlphaFoldDB" id="A0A8T3AMD0"/>
<dbReference type="GO" id="GO:0005381">
    <property type="term" value="F:iron ion transmembrane transporter activity"/>
    <property type="evidence" value="ECO:0007669"/>
    <property type="project" value="UniProtKB-UniRule"/>
</dbReference>
<dbReference type="GO" id="GO:0016020">
    <property type="term" value="C:membrane"/>
    <property type="evidence" value="ECO:0007669"/>
    <property type="project" value="UniProtKB-SubCell"/>
</dbReference>
<feature type="transmembrane region" description="Helical" evidence="7">
    <location>
        <begin position="408"/>
        <end position="426"/>
    </location>
</feature>
<dbReference type="EMBL" id="JAGYWB010000015">
    <property type="protein sequence ID" value="KAI0497270.1"/>
    <property type="molecule type" value="Genomic_DNA"/>
</dbReference>
<comment type="subcellular location">
    <subcellularLocation>
        <location evidence="1 7">Membrane</location>
        <topology evidence="1 7">Multi-pass membrane protein</topology>
    </subcellularLocation>
</comment>
<keyword evidence="5 7" id="KW-1133">Transmembrane helix</keyword>
<feature type="transmembrane region" description="Helical" evidence="7">
    <location>
        <begin position="498"/>
        <end position="518"/>
    </location>
</feature>
<evidence type="ECO:0000256" key="4">
    <source>
        <dbReference type="ARBA" id="ARBA00022692"/>
    </source>
</evidence>
<feature type="transmembrane region" description="Helical" evidence="7">
    <location>
        <begin position="172"/>
        <end position="195"/>
    </location>
</feature>
<accession>A0A8T3AMD0</accession>